<sequence length="335" mass="36269">MAIRYLKMDAATGAMMAFYLLAGNALADKRPKVIDKTTCASGRLDLSMKTEEQTLVFQCKKPFPHLDPSETEYVFKEESQQPSAKVLLDTVIVKATLTAAANSGTHYTLRVPDRPTTDTKLVYVCRKQAVDKKANRSLAIKSEPTAKKSPRNCTVTITVVGKPADTEDDRSPPPGPEDQNDDKTSSGKTYTCADGHDIKITVSKQNTNLKLKCPSSLIFEPTKAAEVFDDEDGECKTAKALSVLVPEVERRDESGVLTLKIPRLPAGSKNTALCYRCRTASAGSQRETEQGCAFRISVVAAESADSRFPGLETIGAFFLYIIGAVFGAVTAVSPC</sequence>
<keyword evidence="2" id="KW-1133">Transmembrane helix</keyword>
<dbReference type="InterPro" id="IPR036755">
    <property type="entry name" value="SRS_dom_sf"/>
</dbReference>
<feature type="transmembrane region" description="Helical" evidence="2">
    <location>
        <begin position="314"/>
        <end position="332"/>
    </location>
</feature>
<gene>
    <name evidence="4" type="ORF">BESB_038330</name>
</gene>
<organism evidence="4 5">
    <name type="scientific">Besnoitia besnoiti</name>
    <name type="common">Apicomplexan protozoan</name>
    <dbReference type="NCBI Taxonomy" id="94643"/>
    <lineage>
        <taxon>Eukaryota</taxon>
        <taxon>Sar</taxon>
        <taxon>Alveolata</taxon>
        <taxon>Apicomplexa</taxon>
        <taxon>Conoidasida</taxon>
        <taxon>Coccidia</taxon>
        <taxon>Eucoccidiorida</taxon>
        <taxon>Eimeriorina</taxon>
        <taxon>Sarcocystidae</taxon>
        <taxon>Besnoitia</taxon>
    </lineage>
</organism>
<dbReference type="GO" id="GO:0016020">
    <property type="term" value="C:membrane"/>
    <property type="evidence" value="ECO:0007669"/>
    <property type="project" value="InterPro"/>
</dbReference>
<dbReference type="EMBL" id="NWUJ01000002">
    <property type="protein sequence ID" value="PFH37375.1"/>
    <property type="molecule type" value="Genomic_DNA"/>
</dbReference>
<reference evidence="4 5" key="1">
    <citation type="submission" date="2017-09" db="EMBL/GenBank/DDBJ databases">
        <title>Genome sequencing of Besnoitia besnoiti strain Bb-Ger1.</title>
        <authorList>
            <person name="Schares G."/>
            <person name="Venepally P."/>
            <person name="Lorenzi H.A."/>
        </authorList>
    </citation>
    <scope>NUCLEOTIDE SEQUENCE [LARGE SCALE GENOMIC DNA]</scope>
    <source>
        <strain evidence="4 5">Bb-Ger1</strain>
    </source>
</reference>
<dbReference type="GeneID" id="40308814"/>
<feature type="domain" description="SRS" evidence="3">
    <location>
        <begin position="189"/>
        <end position="296"/>
    </location>
</feature>
<dbReference type="RefSeq" id="XP_029221384.1">
    <property type="nucleotide sequence ID" value="XM_029362419.1"/>
</dbReference>
<evidence type="ECO:0000313" key="4">
    <source>
        <dbReference type="EMBL" id="PFH37375.1"/>
    </source>
</evidence>
<proteinExistence type="predicted"/>
<evidence type="ECO:0000313" key="5">
    <source>
        <dbReference type="Proteomes" id="UP000224006"/>
    </source>
</evidence>
<dbReference type="InterPro" id="IPR007226">
    <property type="entry name" value="SRS_dom"/>
</dbReference>
<accession>A0A2A9MHD4</accession>
<name>A0A2A9MHD4_BESBE</name>
<keyword evidence="2" id="KW-0472">Membrane</keyword>
<dbReference type="AlphaFoldDB" id="A0A2A9MHD4"/>
<keyword evidence="5" id="KW-1185">Reference proteome</keyword>
<dbReference type="SUPFAM" id="SSF74877">
    <property type="entry name" value="Major surface antigen p30, SAG1"/>
    <property type="match status" value="2"/>
</dbReference>
<comment type="caution">
    <text evidence="4">The sequence shown here is derived from an EMBL/GenBank/DDBJ whole genome shotgun (WGS) entry which is preliminary data.</text>
</comment>
<dbReference type="Proteomes" id="UP000224006">
    <property type="component" value="Chromosome II"/>
</dbReference>
<dbReference type="Gene3D" id="2.60.40.1320">
    <property type="entry name" value="SRS domain"/>
    <property type="match status" value="2"/>
</dbReference>
<dbReference type="KEGG" id="bbes:BESB_038330"/>
<keyword evidence="2" id="KW-0812">Transmembrane</keyword>
<evidence type="ECO:0000256" key="2">
    <source>
        <dbReference type="SAM" id="Phobius"/>
    </source>
</evidence>
<feature type="region of interest" description="Disordered" evidence="1">
    <location>
        <begin position="158"/>
        <end position="189"/>
    </location>
</feature>
<feature type="domain" description="SRS" evidence="3">
    <location>
        <begin position="38"/>
        <end position="159"/>
    </location>
</feature>
<dbReference type="Pfam" id="PF04092">
    <property type="entry name" value="SAG"/>
    <property type="match status" value="2"/>
</dbReference>
<evidence type="ECO:0000259" key="3">
    <source>
        <dbReference type="Pfam" id="PF04092"/>
    </source>
</evidence>
<dbReference type="VEuPathDB" id="ToxoDB:BESB_038330"/>
<evidence type="ECO:0000256" key="1">
    <source>
        <dbReference type="SAM" id="MobiDB-lite"/>
    </source>
</evidence>
<protein>
    <submittedName>
        <fullName evidence="4">SAG-related sequence</fullName>
    </submittedName>
</protein>